<evidence type="ECO:0000256" key="4">
    <source>
        <dbReference type="ARBA" id="ARBA00022723"/>
    </source>
</evidence>
<evidence type="ECO:0000256" key="7">
    <source>
        <dbReference type="NCBIfam" id="TIGR02967"/>
    </source>
</evidence>
<organism evidence="10 11">
    <name type="scientific">Limnohabitans curvus</name>
    <dbReference type="NCBI Taxonomy" id="323423"/>
    <lineage>
        <taxon>Bacteria</taxon>
        <taxon>Pseudomonadati</taxon>
        <taxon>Pseudomonadota</taxon>
        <taxon>Betaproteobacteria</taxon>
        <taxon>Burkholderiales</taxon>
        <taxon>Comamonadaceae</taxon>
        <taxon>Limnohabitans</taxon>
    </lineage>
</organism>
<dbReference type="InterPro" id="IPR011059">
    <property type="entry name" value="Metal-dep_hydrolase_composite"/>
</dbReference>
<dbReference type="Gene3D" id="2.30.40.10">
    <property type="entry name" value="Urease, subunit C, domain 1"/>
    <property type="match status" value="1"/>
</dbReference>
<keyword evidence="4 8" id="KW-0479">Metal-binding</keyword>
<dbReference type="SUPFAM" id="SSF51556">
    <property type="entry name" value="Metallo-dependent hydrolases"/>
    <property type="match status" value="1"/>
</dbReference>
<feature type="domain" description="Amidohydrolase-related" evidence="9">
    <location>
        <begin position="72"/>
        <end position="435"/>
    </location>
</feature>
<comment type="caution">
    <text evidence="10">The sequence shown here is derived from an EMBL/GenBank/DDBJ whole genome shotgun (WGS) entry which is preliminary data.</text>
</comment>
<name>A0A315FT68_9BURK</name>
<dbReference type="EC" id="3.5.4.3" evidence="3 7"/>
<dbReference type="InterPro" id="IPR006680">
    <property type="entry name" value="Amidohydro-rel"/>
</dbReference>
<dbReference type="NCBIfam" id="TIGR02967">
    <property type="entry name" value="guan_deamin"/>
    <property type="match status" value="1"/>
</dbReference>
<evidence type="ECO:0000313" key="10">
    <source>
        <dbReference type="EMBL" id="PUE56507.1"/>
    </source>
</evidence>
<proteinExistence type="inferred from homology"/>
<dbReference type="InterPro" id="IPR051607">
    <property type="entry name" value="Metallo-dep_hydrolases"/>
</dbReference>
<dbReference type="Gene3D" id="3.20.20.140">
    <property type="entry name" value="Metal-dependent hydrolases"/>
    <property type="match status" value="1"/>
</dbReference>
<evidence type="ECO:0000256" key="8">
    <source>
        <dbReference type="RuleBase" id="RU366009"/>
    </source>
</evidence>
<sequence length="449" mass="50254">MNIERKKKRGWRANLLWFADAAKKELSYLQDGLLITAEGADGVVRIEALGAYQEVRQKYCDVSVTHWPDRCIAPGFIDLHVHYSQTDVIASPAQGLLPWLEQYTFPHEKRFSEIDYASSVARYFLDELQRNGVTTALCFATSHVESVDALMQEAQARRLRMITGKVLQDRFSPDGLRDVDTAQSLQQTQSLIEKWHKKDRLGYAITPRFAPTSSERQLRGCGELAQQYPDVWVQSHAAENKDEIRWVKELYPKARSYIDVYDQVGLLRQRAIYAHCVHIDGEDRDRLADVGASIACSPTSNLFLGSGFFDFAGADEAGVKYGLASDVGGGTSFSPFVTMHAAYTVALQDAGRRSHSLSPHDLWWMHTAGAAQCLGLEGIVGNLLPGCEADFVVINPSATELLKRRTTQAESLEEWLFAMIVLGDDRLISRTVIQGDDYAKVGQAYWPEI</sequence>
<dbReference type="Proteomes" id="UP000251341">
    <property type="component" value="Unassembled WGS sequence"/>
</dbReference>
<dbReference type="PANTHER" id="PTHR11271:SF6">
    <property type="entry name" value="GUANINE DEAMINASE"/>
    <property type="match status" value="1"/>
</dbReference>
<comment type="pathway">
    <text evidence="1 8">Purine metabolism; guanine degradation; xanthine from guanine: step 1/1.</text>
</comment>
<dbReference type="GO" id="GO:0008270">
    <property type="term" value="F:zinc ion binding"/>
    <property type="evidence" value="ECO:0007669"/>
    <property type="project" value="UniProtKB-UniRule"/>
</dbReference>
<evidence type="ECO:0000256" key="3">
    <source>
        <dbReference type="ARBA" id="ARBA00012781"/>
    </source>
</evidence>
<protein>
    <recommendedName>
        <fullName evidence="3 7">Guanine deaminase</fullName>
        <shortName evidence="8">Guanase</shortName>
        <ecNumber evidence="3 7">3.5.4.3</ecNumber>
    </recommendedName>
    <alternativeName>
        <fullName evidence="8">Guanine aminohydrolase</fullName>
    </alternativeName>
</protein>
<keyword evidence="5 8" id="KW-0378">Hydrolase</keyword>
<dbReference type="GO" id="GO:0005829">
    <property type="term" value="C:cytosol"/>
    <property type="evidence" value="ECO:0007669"/>
    <property type="project" value="TreeGrafter"/>
</dbReference>
<dbReference type="InterPro" id="IPR032466">
    <property type="entry name" value="Metal_Hydrolase"/>
</dbReference>
<evidence type="ECO:0000256" key="6">
    <source>
        <dbReference type="ARBA" id="ARBA00022833"/>
    </source>
</evidence>
<evidence type="ECO:0000256" key="5">
    <source>
        <dbReference type="ARBA" id="ARBA00022801"/>
    </source>
</evidence>
<dbReference type="UniPathway" id="UPA00603">
    <property type="reaction ID" value="UER00660"/>
</dbReference>
<dbReference type="NCBIfam" id="NF006679">
    <property type="entry name" value="PRK09228.1"/>
    <property type="match status" value="1"/>
</dbReference>
<comment type="cofactor">
    <cofactor evidence="8">
        <name>Zn(2+)</name>
        <dbReference type="ChEBI" id="CHEBI:29105"/>
    </cofactor>
    <text evidence="8">Binds 1 zinc ion per subunit.</text>
</comment>
<evidence type="ECO:0000313" key="11">
    <source>
        <dbReference type="Proteomes" id="UP000251341"/>
    </source>
</evidence>
<dbReference type="PANTHER" id="PTHR11271">
    <property type="entry name" value="GUANINE DEAMINASE"/>
    <property type="match status" value="1"/>
</dbReference>
<keyword evidence="6 8" id="KW-0862">Zinc</keyword>
<accession>A0A315FT68</accession>
<comment type="function">
    <text evidence="8">Catalyzes the hydrolytic deamination of guanine, producing xanthine and ammonia.</text>
</comment>
<comment type="similarity">
    <text evidence="2 8">Belongs to the metallo-dependent hydrolases superfamily. ATZ/TRZ family.</text>
</comment>
<dbReference type="GO" id="GO:0008892">
    <property type="term" value="F:guanine deaminase activity"/>
    <property type="evidence" value="ECO:0007669"/>
    <property type="project" value="UniProtKB-UniRule"/>
</dbReference>
<dbReference type="RefSeq" id="WP_108403035.1">
    <property type="nucleotide sequence ID" value="NZ_NESP01000002.1"/>
</dbReference>
<gene>
    <name evidence="10" type="ORF">B9Z44_14795</name>
</gene>
<evidence type="ECO:0000259" key="9">
    <source>
        <dbReference type="Pfam" id="PF01979"/>
    </source>
</evidence>
<keyword evidence="11" id="KW-1185">Reference proteome</keyword>
<evidence type="ECO:0000256" key="1">
    <source>
        <dbReference type="ARBA" id="ARBA00004984"/>
    </source>
</evidence>
<dbReference type="SUPFAM" id="SSF51338">
    <property type="entry name" value="Composite domain of metallo-dependent hydrolases"/>
    <property type="match status" value="1"/>
</dbReference>
<dbReference type="EMBL" id="NESP01000002">
    <property type="protein sequence ID" value="PUE56507.1"/>
    <property type="molecule type" value="Genomic_DNA"/>
</dbReference>
<evidence type="ECO:0000256" key="2">
    <source>
        <dbReference type="ARBA" id="ARBA00006745"/>
    </source>
</evidence>
<comment type="catalytic activity">
    <reaction evidence="8">
        <text>guanine + H2O + H(+) = xanthine + NH4(+)</text>
        <dbReference type="Rhea" id="RHEA:14665"/>
        <dbReference type="ChEBI" id="CHEBI:15377"/>
        <dbReference type="ChEBI" id="CHEBI:15378"/>
        <dbReference type="ChEBI" id="CHEBI:16235"/>
        <dbReference type="ChEBI" id="CHEBI:17712"/>
        <dbReference type="ChEBI" id="CHEBI:28938"/>
        <dbReference type="EC" id="3.5.4.3"/>
    </reaction>
</comment>
<reference evidence="10 11" key="1">
    <citation type="submission" date="2017-04" db="EMBL/GenBank/DDBJ databases">
        <title>Unexpected and diverse lifestyles within the genus Limnohabitans.</title>
        <authorList>
            <person name="Kasalicky V."/>
            <person name="Mehrshad M."/>
            <person name="Andrei S.-A."/>
            <person name="Salcher M."/>
            <person name="Kratochvilova H."/>
            <person name="Simek K."/>
            <person name="Ghai R."/>
        </authorList>
    </citation>
    <scope>NUCLEOTIDE SEQUENCE [LARGE SCALE GENOMIC DNA]</scope>
    <source>
        <strain evidence="10 11">MWH-C5</strain>
    </source>
</reference>
<dbReference type="GO" id="GO:0006147">
    <property type="term" value="P:guanine catabolic process"/>
    <property type="evidence" value="ECO:0007669"/>
    <property type="project" value="UniProtKB-UniRule"/>
</dbReference>
<dbReference type="InterPro" id="IPR014311">
    <property type="entry name" value="Guanine_deaminase"/>
</dbReference>
<dbReference type="AlphaFoldDB" id="A0A315FT68"/>
<dbReference type="Pfam" id="PF01979">
    <property type="entry name" value="Amidohydro_1"/>
    <property type="match status" value="1"/>
</dbReference>